<keyword evidence="1" id="KW-0805">Transcription regulation</keyword>
<name>A0A1W2BG40_KIBAR</name>
<evidence type="ECO:0000313" key="6">
    <source>
        <dbReference type="EMBL" id="SMC71821.1"/>
    </source>
</evidence>
<evidence type="ECO:0000259" key="5">
    <source>
        <dbReference type="PROSITE" id="PS50977"/>
    </source>
</evidence>
<gene>
    <name evidence="6" type="ORF">SAMN05661093_01663</name>
</gene>
<protein>
    <submittedName>
        <fullName evidence="6">Transcriptional regulator, TetR family</fullName>
    </submittedName>
</protein>
<feature type="DNA-binding region" description="H-T-H motif" evidence="4">
    <location>
        <begin position="49"/>
        <end position="68"/>
    </location>
</feature>
<dbReference type="PANTHER" id="PTHR30055:SF234">
    <property type="entry name" value="HTH-TYPE TRANSCRIPTIONAL REGULATOR BETI"/>
    <property type="match status" value="1"/>
</dbReference>
<dbReference type="InterPro" id="IPR009057">
    <property type="entry name" value="Homeodomain-like_sf"/>
</dbReference>
<evidence type="ECO:0000256" key="1">
    <source>
        <dbReference type="ARBA" id="ARBA00023015"/>
    </source>
</evidence>
<evidence type="ECO:0000256" key="2">
    <source>
        <dbReference type="ARBA" id="ARBA00023125"/>
    </source>
</evidence>
<dbReference type="InterPro" id="IPR036271">
    <property type="entry name" value="Tet_transcr_reg_TetR-rel_C_sf"/>
</dbReference>
<proteinExistence type="predicted"/>
<dbReference type="InterPro" id="IPR049445">
    <property type="entry name" value="TetR_SbtR-like_C"/>
</dbReference>
<keyword evidence="2 4" id="KW-0238">DNA-binding</keyword>
<dbReference type="AlphaFoldDB" id="A0A1W2BG40"/>
<evidence type="ECO:0000256" key="4">
    <source>
        <dbReference type="PROSITE-ProRule" id="PRU00335"/>
    </source>
</evidence>
<reference evidence="6 7" key="1">
    <citation type="submission" date="2017-04" db="EMBL/GenBank/DDBJ databases">
        <authorList>
            <person name="Afonso C.L."/>
            <person name="Miller P.J."/>
            <person name="Scott M.A."/>
            <person name="Spackman E."/>
            <person name="Goraichik I."/>
            <person name="Dimitrov K.M."/>
            <person name="Suarez D.L."/>
            <person name="Swayne D.E."/>
        </authorList>
    </citation>
    <scope>NUCLEOTIDE SEQUENCE [LARGE SCALE GENOMIC DNA]</scope>
    <source>
        <strain evidence="6 7">DSM 43828</strain>
    </source>
</reference>
<dbReference type="PRINTS" id="PR00455">
    <property type="entry name" value="HTHTETR"/>
</dbReference>
<feature type="domain" description="HTH tetR-type" evidence="5">
    <location>
        <begin position="27"/>
        <end position="86"/>
    </location>
</feature>
<accession>A0A1W2BG40</accession>
<dbReference type="EMBL" id="FWXV01000001">
    <property type="protein sequence ID" value="SMC71821.1"/>
    <property type="molecule type" value="Genomic_DNA"/>
</dbReference>
<dbReference type="PANTHER" id="PTHR30055">
    <property type="entry name" value="HTH-TYPE TRANSCRIPTIONAL REGULATOR RUTR"/>
    <property type="match status" value="1"/>
</dbReference>
<dbReference type="Pfam" id="PF00440">
    <property type="entry name" value="TetR_N"/>
    <property type="match status" value="1"/>
</dbReference>
<sequence length="203" mass="22081">MFGGSKSTFTRQNVEMVDTRPMRADARRNYERLLDAAKAAFAEHGTDAPLDDIAKRAGVGSGTLYRHFPTRLDLVEAVFRVQMERLIARTNELLDEPDAGQALQVFLRRVVTHSNTYRGLASALMSALRSGGSALAQSCHTMVYEAAGQVLDRAKAAGAVRADVDVLDLLKLVNGVALASEQDPDDTQLPDRLLAMVSQGLRP</sequence>
<dbReference type="Gene3D" id="1.10.357.10">
    <property type="entry name" value="Tetracycline Repressor, domain 2"/>
    <property type="match status" value="1"/>
</dbReference>
<dbReference type="SUPFAM" id="SSF46689">
    <property type="entry name" value="Homeodomain-like"/>
    <property type="match status" value="1"/>
</dbReference>
<keyword evidence="7" id="KW-1185">Reference proteome</keyword>
<evidence type="ECO:0000313" key="7">
    <source>
        <dbReference type="Proteomes" id="UP000192674"/>
    </source>
</evidence>
<dbReference type="SUPFAM" id="SSF48498">
    <property type="entry name" value="Tetracyclin repressor-like, C-terminal domain"/>
    <property type="match status" value="1"/>
</dbReference>
<dbReference type="InterPro" id="IPR050109">
    <property type="entry name" value="HTH-type_TetR-like_transc_reg"/>
</dbReference>
<keyword evidence="3" id="KW-0804">Transcription</keyword>
<dbReference type="PROSITE" id="PS50977">
    <property type="entry name" value="HTH_TETR_2"/>
    <property type="match status" value="1"/>
</dbReference>
<dbReference type="Proteomes" id="UP000192674">
    <property type="component" value="Unassembled WGS sequence"/>
</dbReference>
<dbReference type="Pfam" id="PF21597">
    <property type="entry name" value="TetR_C_43"/>
    <property type="match status" value="1"/>
</dbReference>
<dbReference type="InterPro" id="IPR001647">
    <property type="entry name" value="HTH_TetR"/>
</dbReference>
<organism evidence="6 7">
    <name type="scientific">Kibdelosporangium aridum</name>
    <dbReference type="NCBI Taxonomy" id="2030"/>
    <lineage>
        <taxon>Bacteria</taxon>
        <taxon>Bacillati</taxon>
        <taxon>Actinomycetota</taxon>
        <taxon>Actinomycetes</taxon>
        <taxon>Pseudonocardiales</taxon>
        <taxon>Pseudonocardiaceae</taxon>
        <taxon>Kibdelosporangium</taxon>
    </lineage>
</organism>
<dbReference type="GO" id="GO:0003700">
    <property type="term" value="F:DNA-binding transcription factor activity"/>
    <property type="evidence" value="ECO:0007669"/>
    <property type="project" value="TreeGrafter"/>
</dbReference>
<evidence type="ECO:0000256" key="3">
    <source>
        <dbReference type="ARBA" id="ARBA00023163"/>
    </source>
</evidence>
<dbReference type="GO" id="GO:0000976">
    <property type="term" value="F:transcription cis-regulatory region binding"/>
    <property type="evidence" value="ECO:0007669"/>
    <property type="project" value="TreeGrafter"/>
</dbReference>